<dbReference type="GO" id="GO:0016787">
    <property type="term" value="F:hydrolase activity"/>
    <property type="evidence" value="ECO:0007669"/>
    <property type="project" value="UniProtKB-KW"/>
</dbReference>
<dbReference type="RefSeq" id="WP_187760248.1">
    <property type="nucleotide sequence ID" value="NZ_CP061038.1"/>
</dbReference>
<dbReference type="AlphaFoldDB" id="A0A7H0LDZ9"/>
<name>A0A7H0LDZ9_9SPHN</name>
<dbReference type="EMBL" id="CP061038">
    <property type="protein sequence ID" value="QNQ07902.1"/>
    <property type="molecule type" value="Genomic_DNA"/>
</dbReference>
<evidence type="ECO:0000313" key="2">
    <source>
        <dbReference type="Proteomes" id="UP000516148"/>
    </source>
</evidence>
<keyword evidence="1" id="KW-0378">Hydrolase</keyword>
<dbReference type="KEGG" id="spap:H3Z74_13980"/>
<dbReference type="SUPFAM" id="SSF53474">
    <property type="entry name" value="alpha/beta-Hydrolases"/>
    <property type="match status" value="1"/>
</dbReference>
<reference evidence="1 2" key="1">
    <citation type="submission" date="2020-09" db="EMBL/GenBank/DDBJ databases">
        <title>Sphingomonas sp., a new species isolated from pork steak.</title>
        <authorList>
            <person name="Heidler von Heilborn D."/>
        </authorList>
    </citation>
    <scope>NUCLEOTIDE SEQUENCE [LARGE SCALE GENOMIC DNA]</scope>
    <source>
        <strain evidence="2">S8-3T</strain>
    </source>
</reference>
<protein>
    <submittedName>
        <fullName evidence="1">Alpha/beta hydrolase</fullName>
    </submittedName>
</protein>
<gene>
    <name evidence="1" type="ORF">H3Z74_13980</name>
</gene>
<sequence>MSDRGVTPGPPSKLLWAAEVPRAAWAVISLLRSGRMLDEAPRGDGRPVLLLPGLFNSDRSNFVMRRYLNRLGYRAERWGLGRNIGARAVGADGEKLLERIRALHAETGEPVTLIGISLGGVMSRFAAHRLPGLVREVITISAPFAGSPRATNVWLAFELLTGDRIDSERVAKQAAEVVQPLPVPSTAIWSRSDGLVNGMICHIDNDPQCRNIEIRASHLGVQLRPEVLRLIADVLGGAK</sequence>
<accession>A0A7H0LDZ9</accession>
<organism evidence="1 2">
    <name type="scientific">Sphingomonas alpina</name>
    <dbReference type="NCBI Taxonomy" id="653931"/>
    <lineage>
        <taxon>Bacteria</taxon>
        <taxon>Pseudomonadati</taxon>
        <taxon>Pseudomonadota</taxon>
        <taxon>Alphaproteobacteria</taxon>
        <taxon>Sphingomonadales</taxon>
        <taxon>Sphingomonadaceae</taxon>
        <taxon>Sphingomonas</taxon>
    </lineage>
</organism>
<dbReference type="Proteomes" id="UP000516148">
    <property type="component" value="Chromosome"/>
</dbReference>
<dbReference type="InterPro" id="IPR029058">
    <property type="entry name" value="AB_hydrolase_fold"/>
</dbReference>
<evidence type="ECO:0000313" key="1">
    <source>
        <dbReference type="EMBL" id="QNQ07902.1"/>
    </source>
</evidence>
<keyword evidence="2" id="KW-1185">Reference proteome</keyword>
<dbReference type="Gene3D" id="3.40.50.1820">
    <property type="entry name" value="alpha/beta hydrolase"/>
    <property type="match status" value="1"/>
</dbReference>
<proteinExistence type="predicted"/>